<feature type="compositionally biased region" description="Low complexity" evidence="1">
    <location>
        <begin position="166"/>
        <end position="177"/>
    </location>
</feature>
<keyword evidence="3" id="KW-1185">Reference proteome</keyword>
<feature type="region of interest" description="Disordered" evidence="1">
    <location>
        <begin position="161"/>
        <end position="220"/>
    </location>
</feature>
<proteinExistence type="predicted"/>
<dbReference type="AlphaFoldDB" id="A0A8H7Q5N2"/>
<feature type="compositionally biased region" description="Polar residues" evidence="1">
    <location>
        <begin position="497"/>
        <end position="511"/>
    </location>
</feature>
<name>A0A8H7Q5N2_MORIS</name>
<feature type="compositionally biased region" description="Polar residues" evidence="1">
    <location>
        <begin position="450"/>
        <end position="463"/>
    </location>
</feature>
<evidence type="ECO:0000313" key="2">
    <source>
        <dbReference type="EMBL" id="KAG2186010.1"/>
    </source>
</evidence>
<feature type="region of interest" description="Disordered" evidence="1">
    <location>
        <begin position="63"/>
        <end position="103"/>
    </location>
</feature>
<comment type="caution">
    <text evidence="2">The sequence shown here is derived from an EMBL/GenBank/DDBJ whole genome shotgun (WGS) entry which is preliminary data.</text>
</comment>
<dbReference type="EMBL" id="JAEPQZ010000001">
    <property type="protein sequence ID" value="KAG2186010.1"/>
    <property type="molecule type" value="Genomic_DNA"/>
</dbReference>
<protein>
    <submittedName>
        <fullName evidence="2">Uncharacterized protein</fullName>
    </submittedName>
</protein>
<evidence type="ECO:0000256" key="1">
    <source>
        <dbReference type="SAM" id="MobiDB-lite"/>
    </source>
</evidence>
<reference evidence="2" key="1">
    <citation type="submission" date="2020-12" db="EMBL/GenBank/DDBJ databases">
        <title>Metabolic potential, ecology and presence of endohyphal bacteria is reflected in genomic diversity of Mucoromycotina.</title>
        <authorList>
            <person name="Muszewska A."/>
            <person name="Okrasinska A."/>
            <person name="Steczkiewicz K."/>
            <person name="Drgas O."/>
            <person name="Orlowska M."/>
            <person name="Perlinska-Lenart U."/>
            <person name="Aleksandrzak-Piekarczyk T."/>
            <person name="Szatraj K."/>
            <person name="Zielenkiewicz U."/>
            <person name="Pilsyk S."/>
            <person name="Malc E."/>
            <person name="Mieczkowski P."/>
            <person name="Kruszewska J.S."/>
            <person name="Biernat P."/>
            <person name="Pawlowska J."/>
        </authorList>
    </citation>
    <scope>NUCLEOTIDE SEQUENCE</scope>
    <source>
        <strain evidence="2">WA0000067209</strain>
    </source>
</reference>
<organism evidence="2 3">
    <name type="scientific">Mortierella isabellina</name>
    <name type="common">Filamentous fungus</name>
    <name type="synonym">Umbelopsis isabellina</name>
    <dbReference type="NCBI Taxonomy" id="91625"/>
    <lineage>
        <taxon>Eukaryota</taxon>
        <taxon>Fungi</taxon>
        <taxon>Fungi incertae sedis</taxon>
        <taxon>Mucoromycota</taxon>
        <taxon>Mucoromycotina</taxon>
        <taxon>Umbelopsidomycetes</taxon>
        <taxon>Umbelopsidales</taxon>
        <taxon>Umbelopsidaceae</taxon>
        <taxon>Umbelopsis</taxon>
    </lineage>
</organism>
<gene>
    <name evidence="2" type="ORF">INT43_002448</name>
</gene>
<dbReference type="OrthoDB" id="2401156at2759"/>
<accession>A0A8H7Q5N2</accession>
<dbReference type="Proteomes" id="UP000654370">
    <property type="component" value="Unassembled WGS sequence"/>
</dbReference>
<evidence type="ECO:0000313" key="3">
    <source>
        <dbReference type="Proteomes" id="UP000654370"/>
    </source>
</evidence>
<sequence length="642" mass="71110">MATSSVTAKTLQADFMQTLHLDVDKQLDLNLRLPTKDKEPAPKIRLPSFGPNDFEALSKEFVKKSPAPPVADANMTPPSSPIPTSTREATPTSTPPTVDPYLSSIVSSVKPSKAVASSDQEKSSSCMCVRCKGKPSGQPVHCKNPVDCPCYRCQKQRRRALTMGKNNASNSNVSTASKMSKGEPDIPLPRRVQSSKENSPPNRPQLLKAKTMPAARSLSLRKKPSVLSYNKYRRKEIEPSDSIYDATSKAKRSSSQVADDRSMVSHTTVDSYCSNEDKYEISWKDDAAGEDILEPLKCFIDIFEKKSDDNTDGLSDLLEDGARNLQMQKKLAAQQAELARKKQADEKLPPRLDVLTPSYRHGPAHKSLTLYHLMKCKQRKERLMAYNIAYNNCINGNSGLNDWMKKQNNKGLPAPMLAYVPQQQRKQAKKSLFRSPLKHAPSIRSRASQDKQMYSTQNNTSMFLTPISDTPVRLSNDESQPRPTDVLKAASALLPGSTKNPDLNRSQTNLGITKPYNHIDMPRRPRGRSSSDHGTSSQSSEEEKQSVATIKQVHVVEQTQSSNPADSNIPNQPMLKTEQEDMVMSSEQPSSPSEPPSNALDDLCSVLPHVERSTLQAYLDRAEGNYMKALDLCKLAVVTGEL</sequence>
<feature type="region of interest" description="Disordered" evidence="1">
    <location>
        <begin position="424"/>
        <end position="548"/>
    </location>
</feature>
<feature type="region of interest" description="Disordered" evidence="1">
    <location>
        <begin position="578"/>
        <end position="599"/>
    </location>
</feature>